<proteinExistence type="predicted"/>
<gene>
    <name evidence="1" type="ORF">S03H2_42877</name>
</gene>
<evidence type="ECO:0000313" key="1">
    <source>
        <dbReference type="EMBL" id="GAH65946.1"/>
    </source>
</evidence>
<protein>
    <recommendedName>
        <fullName evidence="2">Macroglobulin domain-containing protein</fullName>
    </recommendedName>
</protein>
<dbReference type="EMBL" id="BARU01026716">
    <property type="protein sequence ID" value="GAH65946.1"/>
    <property type="molecule type" value="Genomic_DNA"/>
</dbReference>
<reference evidence="1" key="1">
    <citation type="journal article" date="2014" name="Front. Microbiol.">
        <title>High frequency of phylogenetically diverse reductive dehalogenase-homologous genes in deep subseafloor sedimentary metagenomes.</title>
        <authorList>
            <person name="Kawai M."/>
            <person name="Futagami T."/>
            <person name="Toyoda A."/>
            <person name="Takaki Y."/>
            <person name="Nishi S."/>
            <person name="Hori S."/>
            <person name="Arai W."/>
            <person name="Tsubouchi T."/>
            <person name="Morono Y."/>
            <person name="Uchiyama I."/>
            <person name="Ito T."/>
            <person name="Fujiyama A."/>
            <person name="Inagaki F."/>
            <person name="Takami H."/>
        </authorList>
    </citation>
    <scope>NUCLEOTIDE SEQUENCE</scope>
    <source>
        <strain evidence="1">Expedition CK06-06</strain>
    </source>
</reference>
<accession>X1H6Z7</accession>
<evidence type="ECO:0008006" key="2">
    <source>
        <dbReference type="Google" id="ProtNLM"/>
    </source>
</evidence>
<comment type="caution">
    <text evidence="1">The sequence shown here is derived from an EMBL/GenBank/DDBJ whole genome shotgun (WGS) entry which is preliminary data.</text>
</comment>
<feature type="non-terminal residue" evidence="1">
    <location>
        <position position="1"/>
    </location>
</feature>
<feature type="non-terminal residue" evidence="1">
    <location>
        <position position="271"/>
    </location>
</feature>
<sequence>ILVEVEGRDSGGRTIQTQQSYKAGKNAIYFVIEPKKGFYLEKETIEIESNRLTINDTAAQGASSYEVFTLADTPAKTLTKIGYNYRGYWGWIPPLDVQLKDVPNGKSVARGEIKHGKDGIGTTRLSPLPQGAYRIILKSRDQWGTEVEQRKIFVVAKNIEEAVPVNATSVTLVEKNEYKIGDVARFVIGSGLTSGLYHLELWAGKHFLRHQLIEGNQPVRLIEIPVTKEMKGGFTLRWFGVKEFDVYYGQATISVPWKEKKLNVFLEPFNK</sequence>
<dbReference type="AlphaFoldDB" id="X1H6Z7"/>
<organism evidence="1">
    <name type="scientific">marine sediment metagenome</name>
    <dbReference type="NCBI Taxonomy" id="412755"/>
    <lineage>
        <taxon>unclassified sequences</taxon>
        <taxon>metagenomes</taxon>
        <taxon>ecological metagenomes</taxon>
    </lineage>
</organism>
<name>X1H6Z7_9ZZZZ</name>